<feature type="non-terminal residue" evidence="2">
    <location>
        <position position="1"/>
    </location>
</feature>
<name>A0A9X2JN22_9RHOB</name>
<protein>
    <submittedName>
        <fullName evidence="2">Uncharacterized protein</fullName>
    </submittedName>
</protein>
<feature type="region of interest" description="Disordered" evidence="1">
    <location>
        <begin position="1"/>
        <end position="66"/>
    </location>
</feature>
<evidence type="ECO:0000313" key="3">
    <source>
        <dbReference type="Proteomes" id="UP001139477"/>
    </source>
</evidence>
<sequence>APLKLVASQRVDLAQEPARSRSVPVRPRRVAVATSEAETQTQDQAQPAATAPVEETAPRRPDAVPAASESFGAFAERMGAQELGDLLEAAAAYTAFVEGAEDFSRPQLMERVREVSPEPISREDGLRSFGTLLRQGMLKRVRSGRFAVAGSSRFNPERRAG</sequence>
<gene>
    <name evidence="2" type="ORF">NHG85_06495</name>
</gene>
<evidence type="ECO:0000313" key="2">
    <source>
        <dbReference type="EMBL" id="MCP1168177.1"/>
    </source>
</evidence>
<dbReference type="Proteomes" id="UP001139477">
    <property type="component" value="Unassembled WGS sequence"/>
</dbReference>
<proteinExistence type="predicted"/>
<comment type="caution">
    <text evidence="2">The sequence shown here is derived from an EMBL/GenBank/DDBJ whole genome shotgun (WGS) entry which is preliminary data.</text>
</comment>
<organism evidence="2 3">
    <name type="scientific">Limimaricola litoreus</name>
    <dbReference type="NCBI Taxonomy" id="2955316"/>
    <lineage>
        <taxon>Bacteria</taxon>
        <taxon>Pseudomonadati</taxon>
        <taxon>Pseudomonadota</taxon>
        <taxon>Alphaproteobacteria</taxon>
        <taxon>Rhodobacterales</taxon>
        <taxon>Paracoccaceae</taxon>
        <taxon>Limimaricola</taxon>
    </lineage>
</organism>
<evidence type="ECO:0000256" key="1">
    <source>
        <dbReference type="SAM" id="MobiDB-lite"/>
    </source>
</evidence>
<keyword evidence="3" id="KW-1185">Reference proteome</keyword>
<dbReference type="EMBL" id="JAMYXC010000092">
    <property type="protein sequence ID" value="MCP1168177.1"/>
    <property type="molecule type" value="Genomic_DNA"/>
</dbReference>
<feature type="compositionally biased region" description="Low complexity" evidence="1">
    <location>
        <begin position="20"/>
        <end position="55"/>
    </location>
</feature>
<dbReference type="AlphaFoldDB" id="A0A9X2JN22"/>
<reference evidence="2" key="1">
    <citation type="submission" date="2022-06" db="EMBL/GenBank/DDBJ databases">
        <title>Limimaricola sediminis sp. nov., isolated from an intertidal sediment.</title>
        <authorList>
            <person name="Shao X."/>
        </authorList>
    </citation>
    <scope>NUCLEOTIDE SEQUENCE</scope>
    <source>
        <strain evidence="2">ASW11-118</strain>
    </source>
</reference>
<accession>A0A9X2JN22</accession>